<comment type="caution">
    <text evidence="2">The sequence shown here is derived from an EMBL/GenBank/DDBJ whole genome shotgun (WGS) entry which is preliminary data.</text>
</comment>
<evidence type="ECO:0000313" key="3">
    <source>
        <dbReference type="Proteomes" id="UP000519897"/>
    </source>
</evidence>
<dbReference type="AlphaFoldDB" id="A0A7W6LG85"/>
<dbReference type="Proteomes" id="UP000519897">
    <property type="component" value="Unassembled WGS sequence"/>
</dbReference>
<dbReference type="InterPro" id="IPR016181">
    <property type="entry name" value="Acyl_CoA_acyltransferase"/>
</dbReference>
<dbReference type="Pfam" id="PF18014">
    <property type="entry name" value="Acetyltransf_18"/>
    <property type="match status" value="1"/>
</dbReference>
<evidence type="ECO:0000259" key="1">
    <source>
        <dbReference type="PROSITE" id="PS51186"/>
    </source>
</evidence>
<dbReference type="CDD" id="cd04301">
    <property type="entry name" value="NAT_SF"/>
    <property type="match status" value="1"/>
</dbReference>
<gene>
    <name evidence="2" type="ORF">GGQ72_002381</name>
</gene>
<keyword evidence="2" id="KW-0808">Transferase</keyword>
<dbReference type="GO" id="GO:0016747">
    <property type="term" value="F:acyltransferase activity, transferring groups other than amino-acyl groups"/>
    <property type="evidence" value="ECO:0007669"/>
    <property type="project" value="InterPro"/>
</dbReference>
<keyword evidence="3" id="KW-1185">Reference proteome</keyword>
<proteinExistence type="predicted"/>
<dbReference type="EMBL" id="JACIEC010000002">
    <property type="protein sequence ID" value="MBB4143829.1"/>
    <property type="molecule type" value="Genomic_DNA"/>
</dbReference>
<dbReference type="PANTHER" id="PTHR47237">
    <property type="entry name" value="SLL0310 PROTEIN"/>
    <property type="match status" value="1"/>
</dbReference>
<dbReference type="InterPro" id="IPR052729">
    <property type="entry name" value="Acyl/Acetyltrans_Enzymes"/>
</dbReference>
<sequence length="279" mass="30725">MSEPHIRNLNLSDLHTLLDWAKAEGWNPGLDDAEPFFAADPNGFFGCFVDGKLASAISAVRYGETFGFIGLYISHPDFRGKGLGRRVWDHGMAYLEGRTVGLDGVPQQQANYARMGFETRYNTIRWSGSFDRNTIVSPKVIALDPSAFTEIAQFDRRAFPEERTAFLGAWIAPPHQALGIVTRGRLSGYGVLRACHQGFKIGPLFAETTEEALHLFAALAQLAPGAPIHIDVPEDQSAFGEYLQGLGFTQGFTTARMYRGVPPRLEERLAFGVTTLELG</sequence>
<protein>
    <submittedName>
        <fullName evidence="2">GNAT superfamily N-acetyltransferase</fullName>
    </submittedName>
</protein>
<dbReference type="Gene3D" id="3.40.630.90">
    <property type="match status" value="1"/>
</dbReference>
<organism evidence="2 3">
    <name type="scientific">Rhizobium rhizoryzae</name>
    <dbReference type="NCBI Taxonomy" id="451876"/>
    <lineage>
        <taxon>Bacteria</taxon>
        <taxon>Pseudomonadati</taxon>
        <taxon>Pseudomonadota</taxon>
        <taxon>Alphaproteobacteria</taxon>
        <taxon>Hyphomicrobiales</taxon>
        <taxon>Rhizobiaceae</taxon>
        <taxon>Rhizobium/Agrobacterium group</taxon>
        <taxon>Rhizobium</taxon>
    </lineage>
</organism>
<dbReference type="InterPro" id="IPR000182">
    <property type="entry name" value="GNAT_dom"/>
</dbReference>
<dbReference type="SUPFAM" id="SSF55729">
    <property type="entry name" value="Acyl-CoA N-acyltransferases (Nat)"/>
    <property type="match status" value="1"/>
</dbReference>
<dbReference type="Gene3D" id="3.40.630.30">
    <property type="match status" value="1"/>
</dbReference>
<accession>A0A7W6LG85</accession>
<dbReference type="PROSITE" id="PS51186">
    <property type="entry name" value="GNAT"/>
    <property type="match status" value="1"/>
</dbReference>
<feature type="domain" description="N-acetyltransferase" evidence="1">
    <location>
        <begin position="4"/>
        <end position="136"/>
    </location>
</feature>
<reference evidence="2 3" key="1">
    <citation type="submission" date="2020-08" db="EMBL/GenBank/DDBJ databases">
        <title>Genomic Encyclopedia of Type Strains, Phase IV (KMG-IV): sequencing the most valuable type-strain genomes for metagenomic binning, comparative biology and taxonomic classification.</title>
        <authorList>
            <person name="Goeker M."/>
        </authorList>
    </citation>
    <scope>NUCLEOTIDE SEQUENCE [LARGE SCALE GENOMIC DNA]</scope>
    <source>
        <strain evidence="2 3">DSM 29514</strain>
    </source>
</reference>
<dbReference type="InterPro" id="IPR041496">
    <property type="entry name" value="YitH/HolE_GNAT"/>
</dbReference>
<dbReference type="Pfam" id="PF00583">
    <property type="entry name" value="Acetyltransf_1"/>
    <property type="match status" value="1"/>
</dbReference>
<evidence type="ECO:0000313" key="2">
    <source>
        <dbReference type="EMBL" id="MBB4143829.1"/>
    </source>
</evidence>
<dbReference type="RefSeq" id="WP_062555568.1">
    <property type="nucleotide sequence ID" value="NZ_CP049250.1"/>
</dbReference>
<dbReference type="PANTHER" id="PTHR47237:SF2">
    <property type="entry name" value="BLL4206 PROTEIN"/>
    <property type="match status" value="1"/>
</dbReference>
<name>A0A7W6LG85_9HYPH</name>